<dbReference type="PANTHER" id="PTHR43553">
    <property type="entry name" value="HEAVY METAL TRANSPORTER"/>
    <property type="match status" value="1"/>
</dbReference>
<dbReference type="GO" id="GO:0042626">
    <property type="term" value="F:ATPase-coupled transmembrane transporter activity"/>
    <property type="evidence" value="ECO:0007669"/>
    <property type="project" value="TreeGrafter"/>
</dbReference>
<evidence type="ECO:0000256" key="4">
    <source>
        <dbReference type="ARBA" id="ARBA00022840"/>
    </source>
</evidence>
<gene>
    <name evidence="6" type="primary">ecfA3_2</name>
    <name evidence="6" type="ORF">SDC9_10193</name>
</gene>
<dbReference type="AlphaFoldDB" id="A0A644TCA2"/>
<dbReference type="EC" id="3.6.3.-" evidence="6"/>
<name>A0A644TCA2_9ZZZZ</name>
<dbReference type="GO" id="GO:0005524">
    <property type="term" value="F:ATP binding"/>
    <property type="evidence" value="ECO:0007669"/>
    <property type="project" value="UniProtKB-KW"/>
</dbReference>
<dbReference type="InterPro" id="IPR003593">
    <property type="entry name" value="AAA+_ATPase"/>
</dbReference>
<dbReference type="PANTHER" id="PTHR43553:SF24">
    <property type="entry name" value="ENERGY-COUPLING FACTOR TRANSPORTER ATP-BINDING PROTEIN ECFA1"/>
    <property type="match status" value="1"/>
</dbReference>
<evidence type="ECO:0000256" key="2">
    <source>
        <dbReference type="ARBA" id="ARBA00022448"/>
    </source>
</evidence>
<proteinExistence type="inferred from homology"/>
<accession>A0A644TCA2</accession>
<evidence type="ECO:0000256" key="1">
    <source>
        <dbReference type="ARBA" id="ARBA00005417"/>
    </source>
</evidence>
<dbReference type="InterPro" id="IPR017871">
    <property type="entry name" value="ABC_transporter-like_CS"/>
</dbReference>
<reference evidence="6" key="1">
    <citation type="submission" date="2019-08" db="EMBL/GenBank/DDBJ databases">
        <authorList>
            <person name="Kucharzyk K."/>
            <person name="Murdoch R.W."/>
            <person name="Higgins S."/>
            <person name="Loffler F."/>
        </authorList>
    </citation>
    <scope>NUCLEOTIDE SEQUENCE</scope>
</reference>
<dbReference type="GO" id="GO:0016887">
    <property type="term" value="F:ATP hydrolysis activity"/>
    <property type="evidence" value="ECO:0007669"/>
    <property type="project" value="InterPro"/>
</dbReference>
<keyword evidence="3" id="KW-0547">Nucleotide-binding</keyword>
<organism evidence="6">
    <name type="scientific">bioreactor metagenome</name>
    <dbReference type="NCBI Taxonomy" id="1076179"/>
    <lineage>
        <taxon>unclassified sequences</taxon>
        <taxon>metagenomes</taxon>
        <taxon>ecological metagenomes</taxon>
    </lineage>
</organism>
<comment type="caution">
    <text evidence="6">The sequence shown here is derived from an EMBL/GenBank/DDBJ whole genome shotgun (WGS) entry which is preliminary data.</text>
</comment>
<sequence>MAELFLLQGLGHRFADGGEGLVGIDLRLEDGEFLVLSGRNGSGKTLLARHLAGLSLPSEGSILFRGKDAKTQRKELRNSVGFVFQDSDAQIIGQNVAEDVAFGPANLGLEAEEIAGRVRKALDWADLAGKEARRPETLSGGERRKLAIAGVLAMEPECLILDEPFANLDMESAMEIARICQELNTRGITILVLTHELEKILHLASRLLILDAGRLCFDGAPGEAGPELFAQHGLACPFQGHFPWIFPAPGPGGSTESGV</sequence>
<evidence type="ECO:0000313" key="6">
    <source>
        <dbReference type="EMBL" id="MPL64538.1"/>
    </source>
</evidence>
<evidence type="ECO:0000259" key="5">
    <source>
        <dbReference type="PROSITE" id="PS50893"/>
    </source>
</evidence>
<dbReference type="PROSITE" id="PS00211">
    <property type="entry name" value="ABC_TRANSPORTER_1"/>
    <property type="match status" value="1"/>
</dbReference>
<evidence type="ECO:0000256" key="3">
    <source>
        <dbReference type="ARBA" id="ARBA00022741"/>
    </source>
</evidence>
<dbReference type="InterPro" id="IPR027417">
    <property type="entry name" value="P-loop_NTPase"/>
</dbReference>
<dbReference type="Gene3D" id="3.40.50.300">
    <property type="entry name" value="P-loop containing nucleotide triphosphate hydrolases"/>
    <property type="match status" value="1"/>
</dbReference>
<dbReference type="PROSITE" id="PS50893">
    <property type="entry name" value="ABC_TRANSPORTER_2"/>
    <property type="match status" value="1"/>
</dbReference>
<dbReference type="EMBL" id="VSSQ01000025">
    <property type="protein sequence ID" value="MPL64538.1"/>
    <property type="molecule type" value="Genomic_DNA"/>
</dbReference>
<protein>
    <submittedName>
        <fullName evidence="6">Energy-coupling factor transporter ATP-binding protein EcfA3</fullName>
        <ecNumber evidence="6">3.6.3.-</ecNumber>
    </submittedName>
</protein>
<dbReference type="InterPro" id="IPR050095">
    <property type="entry name" value="ECF_ABC_transporter_ATP-bd"/>
</dbReference>
<dbReference type="GO" id="GO:0043190">
    <property type="term" value="C:ATP-binding cassette (ABC) transporter complex"/>
    <property type="evidence" value="ECO:0007669"/>
    <property type="project" value="TreeGrafter"/>
</dbReference>
<feature type="domain" description="ABC transporter" evidence="5">
    <location>
        <begin position="5"/>
        <end position="237"/>
    </location>
</feature>
<dbReference type="SUPFAM" id="SSF52540">
    <property type="entry name" value="P-loop containing nucleoside triphosphate hydrolases"/>
    <property type="match status" value="1"/>
</dbReference>
<keyword evidence="2" id="KW-0813">Transport</keyword>
<dbReference type="CDD" id="cd03225">
    <property type="entry name" value="ABC_cobalt_CbiO_domain1"/>
    <property type="match status" value="1"/>
</dbReference>
<comment type="similarity">
    <text evidence="1">Belongs to the ABC transporter superfamily.</text>
</comment>
<dbReference type="InterPro" id="IPR003439">
    <property type="entry name" value="ABC_transporter-like_ATP-bd"/>
</dbReference>
<keyword evidence="4 6" id="KW-0067">ATP-binding</keyword>
<dbReference type="InterPro" id="IPR015856">
    <property type="entry name" value="ABC_transpr_CbiO/EcfA_su"/>
</dbReference>
<keyword evidence="6" id="KW-0378">Hydrolase</keyword>
<dbReference type="Pfam" id="PF00005">
    <property type="entry name" value="ABC_tran"/>
    <property type="match status" value="1"/>
</dbReference>
<dbReference type="SMART" id="SM00382">
    <property type="entry name" value="AAA"/>
    <property type="match status" value="1"/>
</dbReference>